<accession>A0A2H0V8X3</accession>
<proteinExistence type="predicted"/>
<reference evidence="2" key="1">
    <citation type="submission" date="2017-09" db="EMBL/GenBank/DDBJ databases">
        <title>Depth-based differentiation of microbial function through sediment-hosted aquifers and enrichment of novel symbionts in the deep terrestrial subsurface.</title>
        <authorList>
            <person name="Probst A.J."/>
            <person name="Ladd B."/>
            <person name="Jarett J.K."/>
            <person name="Geller-Mcgrath D.E."/>
            <person name="Sieber C.M.K."/>
            <person name="Emerson J.B."/>
            <person name="Anantharaman K."/>
            <person name="Thomas B.C."/>
            <person name="Malmstrom R."/>
            <person name="Stieglmeier M."/>
            <person name="Klingl A."/>
            <person name="Woyke T."/>
            <person name="Ryan C.M."/>
            <person name="Banfield J.F."/>
        </authorList>
    </citation>
    <scope>NUCLEOTIDE SEQUENCE [LARGE SCALE GENOMIC DNA]</scope>
</reference>
<evidence type="ECO:0000313" key="1">
    <source>
        <dbReference type="EMBL" id="PIR95564.1"/>
    </source>
</evidence>
<name>A0A2H0V8X3_9BACT</name>
<dbReference type="AlphaFoldDB" id="A0A2H0V8X3"/>
<gene>
    <name evidence="1" type="ORF">COT93_02025</name>
</gene>
<evidence type="ECO:0000313" key="2">
    <source>
        <dbReference type="Proteomes" id="UP000229972"/>
    </source>
</evidence>
<sequence>MKTIVIFLIVASFFGCENNPVSPDTQDNVDFPTWSNSLTLVDVQTMYNSGASFMSDGRALLSISPFSYKDSIVSVGVTDTLVHYPYTTSEGTTSVRYKDSLIFQNSWNSYYMDGVRSIATVEYGESYGFKLLRITNESYFPPYYRRENRIFTENNNILSEIDLKGYYALGEVKESSRDGVIILYSFDFVRSDPKYRYLILFDLSSKKSKVFRFDYY</sequence>
<dbReference type="PROSITE" id="PS51257">
    <property type="entry name" value="PROKAR_LIPOPROTEIN"/>
    <property type="match status" value="1"/>
</dbReference>
<protein>
    <submittedName>
        <fullName evidence="1">Uncharacterized protein</fullName>
    </submittedName>
</protein>
<organism evidence="1 2">
    <name type="scientific">Candidatus Falkowbacteria bacterium CG10_big_fil_rev_8_21_14_0_10_37_18</name>
    <dbReference type="NCBI Taxonomy" id="1974562"/>
    <lineage>
        <taxon>Bacteria</taxon>
        <taxon>Candidatus Falkowiibacteriota</taxon>
    </lineage>
</organism>
<dbReference type="Proteomes" id="UP000229972">
    <property type="component" value="Unassembled WGS sequence"/>
</dbReference>
<comment type="caution">
    <text evidence="1">The sequence shown here is derived from an EMBL/GenBank/DDBJ whole genome shotgun (WGS) entry which is preliminary data.</text>
</comment>
<dbReference type="EMBL" id="PFAL01000017">
    <property type="protein sequence ID" value="PIR95564.1"/>
    <property type="molecule type" value="Genomic_DNA"/>
</dbReference>